<proteinExistence type="predicted"/>
<evidence type="ECO:0000313" key="2">
    <source>
        <dbReference type="EMBL" id="GCF00442.1"/>
    </source>
</evidence>
<evidence type="ECO:0000313" key="3">
    <source>
        <dbReference type="Proteomes" id="UP000301737"/>
    </source>
</evidence>
<feature type="coiled-coil region" evidence="1">
    <location>
        <begin position="372"/>
        <end position="399"/>
    </location>
</feature>
<feature type="coiled-coil region" evidence="1">
    <location>
        <begin position="651"/>
        <end position="678"/>
    </location>
</feature>
<dbReference type="Proteomes" id="UP000301737">
    <property type="component" value="Unassembled WGS sequence"/>
</dbReference>
<feature type="coiled-coil region" evidence="1">
    <location>
        <begin position="209"/>
        <end position="267"/>
    </location>
</feature>
<feature type="coiled-coil region" evidence="1">
    <location>
        <begin position="478"/>
        <end position="505"/>
    </location>
</feature>
<protein>
    <submittedName>
        <fullName evidence="2">Uncharacterized protein</fullName>
    </submittedName>
</protein>
<sequence>MSVATSVIAEQPIVTSVTLGITEFPTSVEGKTTQEVVKKLVVTPANGVKNSNPVIEEAIEGFEFLFSQPKSKDNKIKFGENQTITYDVNEEVHKLVSQNKGIKNCSENFTPLTSILKPGSIFVNDSTVFENNDMSYLDDDDEKTQAYASNQDIITLFQRIFTLHGISILEIRQDLVTTLQILALSVVKSFKQREECYKYVGRKQCIEELDELEYMNGNLKCEVASLNKKLNDERVKWEVVDEIFAENDSLKVKVEELTSAKQELVEELQLAPKWEDVDGLLEEDRQLNLKICQLSSMNNNLKKKYSQIDITTSKLTSEYERVKGELVLLREKIHVEWKEMATRFNQATEKTVELKKEQVELNTKLCASTKSAEKAAIELEKTKERIQDLYKIIKDDKKRNAELVFSYQQLTKKSKQWAPELRNTEFAGMEPVSATADTISKFHDTRRTVDILTCENAKIKKKMRLMKKKIYNRFFDQNITLKSRNEEFEEKLEQTLGQLEKFRNLEREYDDLTLEDNGSAAKQDVLILMNRDLSQRLEAETWRVKQLEKYVMATQDGISSLNINQRCEGQRIKGLPQENFNTDVKVCQWGILCGEIASSFICLDHELNSARTTINGLRKIEHVPHPIGNDQRLIQTFQKWEGEDHRHFQGFEILQHEYTALLKKCKNLEVEKSGLQSENLELSGYKKQYILFDEKYEWLESVALSLRQEKKCSDNRIKDLQRNLKDTKKTIDSMGKTKIQYKRSPQDPQIELDRLKTQNLELCQRFKKKDKELRESFDKMREMAVMLRSTMGIAKTLSPREEVTLVEPHNYADKTLKCFFPLKWWRSST</sequence>
<accession>A0A4C2E986</accession>
<reference evidence="2 3" key="1">
    <citation type="submission" date="2019-01" db="EMBL/GenBank/DDBJ databases">
        <title>Draft Genome Sequencing of Zygosaccharomyces mellis Ca-7.</title>
        <authorList>
            <person name="Shiwa Y."/>
            <person name="Kanesaki Y."/>
            <person name="Ishige T."/>
            <person name="Mura K."/>
            <person name="Hori T."/>
            <person name="Tamura T."/>
        </authorList>
    </citation>
    <scope>NUCLEOTIDE SEQUENCE [LARGE SCALE GENOMIC DNA]</scope>
    <source>
        <strain evidence="2 3">Ca-7</strain>
    </source>
</reference>
<keyword evidence="3" id="KW-1185">Reference proteome</keyword>
<organism evidence="2 3">
    <name type="scientific">Zygosaccharomyces mellis</name>
    <dbReference type="NCBI Taxonomy" id="42258"/>
    <lineage>
        <taxon>Eukaryota</taxon>
        <taxon>Fungi</taxon>
        <taxon>Dikarya</taxon>
        <taxon>Ascomycota</taxon>
        <taxon>Saccharomycotina</taxon>
        <taxon>Saccharomycetes</taxon>
        <taxon>Saccharomycetales</taxon>
        <taxon>Saccharomycetaceae</taxon>
        <taxon>Zygosaccharomyces</taxon>
    </lineage>
</organism>
<gene>
    <name evidence="2" type="ORF">ZYGM_002525</name>
</gene>
<evidence type="ECO:0000256" key="1">
    <source>
        <dbReference type="SAM" id="Coils"/>
    </source>
</evidence>
<feature type="coiled-coil region" evidence="1">
    <location>
        <begin position="703"/>
        <end position="737"/>
    </location>
</feature>
<comment type="caution">
    <text evidence="2">The sequence shown here is derived from an EMBL/GenBank/DDBJ whole genome shotgun (WGS) entry which is preliminary data.</text>
</comment>
<dbReference type="EMBL" id="BIMX01000018">
    <property type="protein sequence ID" value="GCF00442.1"/>
    <property type="molecule type" value="Genomic_DNA"/>
</dbReference>
<dbReference type="OrthoDB" id="4068356at2759"/>
<dbReference type="AlphaFoldDB" id="A0A4C2E986"/>
<name>A0A4C2E986_9SACH</name>
<keyword evidence="1" id="KW-0175">Coiled coil</keyword>